<organism evidence="5 6">
    <name type="scientific">Neorhodopirellula lusitana</name>
    <dbReference type="NCBI Taxonomy" id="445327"/>
    <lineage>
        <taxon>Bacteria</taxon>
        <taxon>Pseudomonadati</taxon>
        <taxon>Planctomycetota</taxon>
        <taxon>Planctomycetia</taxon>
        <taxon>Pirellulales</taxon>
        <taxon>Pirellulaceae</taxon>
        <taxon>Neorhodopirellula</taxon>
    </lineage>
</organism>
<proteinExistence type="inferred from homology"/>
<dbReference type="CDD" id="cd05237">
    <property type="entry name" value="UDP_invert_4-6DH_SDR_e"/>
    <property type="match status" value="1"/>
</dbReference>
<feature type="transmembrane region" description="Helical" evidence="3">
    <location>
        <begin position="130"/>
        <end position="149"/>
    </location>
</feature>
<dbReference type="PANTHER" id="PTHR43318:SF1">
    <property type="entry name" value="POLYSACCHARIDE BIOSYNTHESIS PROTEIN EPSC-RELATED"/>
    <property type="match status" value="1"/>
</dbReference>
<dbReference type="Proteomes" id="UP001158067">
    <property type="component" value="Unassembled WGS sequence"/>
</dbReference>
<evidence type="ECO:0000256" key="3">
    <source>
        <dbReference type="SAM" id="Phobius"/>
    </source>
</evidence>
<keyword evidence="3" id="KW-0472">Membrane</keyword>
<dbReference type="InterPro" id="IPR051203">
    <property type="entry name" value="Polysaccharide_Synthase-Rel"/>
</dbReference>
<dbReference type="Pfam" id="PF02719">
    <property type="entry name" value="Polysacc_synt_2"/>
    <property type="match status" value="1"/>
</dbReference>
<keyword evidence="3" id="KW-0812">Transmembrane</keyword>
<gene>
    <name evidence="5" type="ORF">SAMN06265222_103326</name>
</gene>
<reference evidence="5 6" key="1">
    <citation type="submission" date="2017-05" db="EMBL/GenBank/DDBJ databases">
        <authorList>
            <person name="Varghese N."/>
            <person name="Submissions S."/>
        </authorList>
    </citation>
    <scope>NUCLEOTIDE SEQUENCE [LARGE SCALE GENOMIC DNA]</scope>
    <source>
        <strain evidence="5 6">DSM 25457</strain>
    </source>
</reference>
<keyword evidence="6" id="KW-1185">Reference proteome</keyword>
<evidence type="ECO:0000313" key="5">
    <source>
        <dbReference type="EMBL" id="SMP51688.1"/>
    </source>
</evidence>
<keyword evidence="3" id="KW-1133">Transmembrane helix</keyword>
<feature type="domain" description="Polysaccharide biosynthesis protein CapD-like" evidence="4">
    <location>
        <begin position="337"/>
        <end position="619"/>
    </location>
</feature>
<accession>A0ABY1PXM2</accession>
<dbReference type="Gene3D" id="3.40.50.720">
    <property type="entry name" value="NAD(P)-binding Rossmann-like Domain"/>
    <property type="match status" value="2"/>
</dbReference>
<dbReference type="PANTHER" id="PTHR43318">
    <property type="entry name" value="UDP-N-ACETYLGLUCOSAMINE 4,6-DEHYDRATASE"/>
    <property type="match status" value="1"/>
</dbReference>
<dbReference type="EMBL" id="FXUG01000003">
    <property type="protein sequence ID" value="SMP51688.1"/>
    <property type="molecule type" value="Genomic_DNA"/>
</dbReference>
<evidence type="ECO:0000313" key="6">
    <source>
        <dbReference type="Proteomes" id="UP001158067"/>
    </source>
</evidence>
<sequence length="684" mass="75341">MITRLSAPFLFDVSPVNSPRPDHDTAGSTNAKPMAKEMPPSMGIGQRSLGLLRRSAIRMPLLLALHVILFAAIYAFAFFARFNFQVLESNRQLFWSTLGPVVIAKIAVFYFGAHFHGWWRYVTFADLKSLMKVTLVAMFVVAFVDYFLLPFGGAIPRLSILLDALATVVLIGGLRCTWRFADETFGTTLSSRRKRPAILVGTDHITGQLAAQINSSQSMPCRVAALLAVDTGYRRRATLGGVPVLGHLGDLTTVATKLEAKDILVPADALDGATLRKLSNQCNAEGLSIRVLPRFEDAMDGNEQIPLRPLNIEDLLRRDPIELDTEEVENLLNGKRVLITGAGGSIGSEICRQTMQFGPSELILLGRGENRIHAIHGELKPIADELGITLHIEIGDITDQARMQRLFETREPQIVFHAAAHKHVPLMELNPGEAVKNNLLGTKTIASLADQYLAEHFVMVSTDKAVNPTSIMGCTKHLAERIVYDFAQASRTKFAVVRFGNVLGSAGSVIPLFQDQIRKGGPITITDERMTRYFMSIPEASQLVIQAAAQCRGGEIFVLDMGEPIRIVQLANDLVALSGLPKDSIEIVFTGIRPGEKLYEELYFDDETTIPTSHPKVRAAYASDFQESMIQSELNSLIDLADSSPAEVHASITRLIPSYMSNERTLLEDHILSQSEDREETAEI</sequence>
<dbReference type="InterPro" id="IPR003869">
    <property type="entry name" value="Polysac_CapD-like"/>
</dbReference>
<name>A0ABY1PXM2_9BACT</name>
<dbReference type="InterPro" id="IPR036291">
    <property type="entry name" value="NAD(P)-bd_dom_sf"/>
</dbReference>
<comment type="similarity">
    <text evidence="1">Belongs to the polysaccharide synthase family.</text>
</comment>
<protein>
    <submittedName>
        <fullName evidence="5">NDP-sugar epimerase, includes UDP-GlcNAc-inverting 4,6-dehydratase FlaA1 and capsular polysaccharide biosynthesis protein EpsC</fullName>
    </submittedName>
</protein>
<comment type="caution">
    <text evidence="5">The sequence shown here is derived from an EMBL/GenBank/DDBJ whole genome shotgun (WGS) entry which is preliminary data.</text>
</comment>
<feature type="region of interest" description="Disordered" evidence="2">
    <location>
        <begin position="16"/>
        <end position="41"/>
    </location>
</feature>
<feature type="transmembrane region" description="Helical" evidence="3">
    <location>
        <begin position="94"/>
        <end position="118"/>
    </location>
</feature>
<feature type="transmembrane region" description="Helical" evidence="3">
    <location>
        <begin position="61"/>
        <end position="82"/>
    </location>
</feature>
<dbReference type="SUPFAM" id="SSF51735">
    <property type="entry name" value="NAD(P)-binding Rossmann-fold domains"/>
    <property type="match status" value="1"/>
</dbReference>
<evidence type="ECO:0000256" key="1">
    <source>
        <dbReference type="ARBA" id="ARBA00007430"/>
    </source>
</evidence>
<evidence type="ECO:0000259" key="4">
    <source>
        <dbReference type="Pfam" id="PF02719"/>
    </source>
</evidence>
<evidence type="ECO:0000256" key="2">
    <source>
        <dbReference type="SAM" id="MobiDB-lite"/>
    </source>
</evidence>